<feature type="region of interest" description="Disordered" evidence="7">
    <location>
        <begin position="655"/>
        <end position="854"/>
    </location>
</feature>
<dbReference type="SUPFAM" id="SSF64593">
    <property type="entry name" value="Intermediate filament protein, coiled coil region"/>
    <property type="match status" value="1"/>
</dbReference>
<feature type="region of interest" description="Disordered" evidence="7">
    <location>
        <begin position="521"/>
        <end position="593"/>
    </location>
</feature>
<sequence>MEGCLGEESFQMWELNRRLEAYVARVKALEEQNELLGAELGGLRAHTGDASWRARADDELAALRALVDRRWREKHAAEVARDNLAEEAEGVAARCQQQRRARERAAAEAARSRREAEAEEGARARLSSRAAELERELEAVCAAHEQERAALSARPRAPRRPAAPRGPPAPAPELHELARRLGEAWRGAVRGYQERVALMEASLGQARERLGRAVQGAREGRLELRQLRAERGGLRERRAALEHRLEGRWQERLRATEQFQLAVEALEQEKDSLQSQIAQVLEGRQQLAHLKMSLSLEVATYRTLLEAENSRLQTPGSGSKASLSFQDPKLELHFSGTPEGRHLGPLLSALSPTPLSSPLPDTLETPVPGFLKSQEFLQARTPTLASTPIPPTLLAPCAVTDAEIKTQDAPLSLLQPQLGRQWAPEAIWAKAKEAIPTSVLPGPEEPGGEHQEASTGQSPEDHTSSAPPLNPDRPSLEAKGGEPNGSGMSSRFQEEGEGQIGGLAEKETAIEVKMVNGLQQETWQEDGGLNMKKIQDSQGPLEKETVKSLEEEIQGPLMSLEEQTHETLRSLEKENPESLRSSEEESLDTSKGLEKENQELLMSLEEKNADVVRPQEKETLELLKPVGNEDSQTLQSLEKENQELMRSLEGTLETFLYPEKESQELVRSREENFESMRDLEKENQEPLRTETMRPLEKENQEPVKSLEDENQETMRPPETENQRSLRSLEEEDQETLRPPEKENQRSLEEDDDQETMRPLEKENQEPVKSVEDENQETLRPPETENQRSLRSLEEEDQETLRPPEKENQRSLEEDDDQETMRPLEKESQEPVESSEEDQATPRLLEKVKLEPLKSLGKDQEIFRPLEKENQQLLRFLEEESAEVMRSPETENLESLQSAREDLGILQSLGTQGPLWSPGEVNQETMKPLERGSQEPLESVEENRETLRLLEQENQESRRAPGEWGLENSRPPEGRGQESQRCLMEEETPGQTRNQESPGSLKEERQESPLSARRQGREERVADQELDQETPPGGAAGGKEAEAELDVREWGGLPGKSAGHGELQLAATREVWSAGEGRPGGPEPEEQRVPVEGARGEGGPEGFQDPEGQPEHAGGPGLRAPQGVSQGRDPVLEGGEEAPRGGQVSEVASTAVGEAASGSQQGPEREVVVPPVGEEGLEAEKRQGLEEPRKEPDEAAAPKPELSGPAGRSTDLPEPPRGWEESEPEAPWGAEGAFPAETLCRALGGSGTPQPGPQGPEDAGEEAVLEPASPTPIPGDAPGPQPLAAGSQEAGWGPEGRAEALGGVEGEPEERGSEGSPEDLQEEGEEEKREDSEADELGETLPDSTPLGLYLRSPASPKWDLLGEQRPPPQGETRKEGWDPSVLASEESGAQPGEEEEGEEEEGEEGRREEECGQDSDLWEEFEDLEAEGSLLPGVPGEAVEPPGQRPQMLLEPAAWGGDGESDGFADEEESGEEGGEDKEEEEGREPGAGLWGPGPSVSTLRALSGPPRGTLPGSETGDVRVPWDDSSRGIAADAGEESQDSTEPEPSGSEEESDPAPLEREDPVPGPLESHCGMGDTGLGVGDALGVNGRVPSLKEELEHVNGGVVNGLEQSEGGGQGEPGGPEGDQGGPLEDEEEGGALKTPWAGPSLHLGPGQFLKFGQREGDVESWSSGED</sequence>
<evidence type="ECO:0000256" key="2">
    <source>
        <dbReference type="ARBA" id="ARBA00023054"/>
    </source>
</evidence>
<feature type="compositionally biased region" description="Acidic residues" evidence="7">
    <location>
        <begin position="1411"/>
        <end position="1426"/>
    </location>
</feature>
<feature type="coiled-coil region" evidence="6">
    <location>
        <begin position="12"/>
        <end position="39"/>
    </location>
</feature>
<feature type="compositionally biased region" description="Polar residues" evidence="7">
    <location>
        <begin position="988"/>
        <end position="997"/>
    </location>
</feature>
<evidence type="ECO:0000256" key="4">
    <source>
        <dbReference type="ARBA" id="ARBA00072273"/>
    </source>
</evidence>
<dbReference type="Pfam" id="PF00038">
    <property type="entry name" value="Filament"/>
    <property type="match status" value="2"/>
</dbReference>
<dbReference type="FunFam" id="1.20.5.170:FF:000081">
    <property type="entry name" value="Nestin"/>
    <property type="match status" value="1"/>
</dbReference>
<comment type="function">
    <text evidence="3">Required for brain and eye development. Promotes the disassembly of phosphorylated vimentin intermediate filaments (IF) during mitosis and may play a role in the trafficking and distribution of IF proteins and other cellular factors to daughter cells during progenitor cell division. Required for survival, renewal and mitogen-stimulated proliferation of neural progenitor cells.</text>
</comment>
<evidence type="ECO:0000313" key="10">
    <source>
        <dbReference type="Proteomes" id="UP000386466"/>
    </source>
</evidence>
<feature type="compositionally biased region" description="Basic and acidic residues" evidence="7">
    <location>
        <begin position="562"/>
        <end position="583"/>
    </location>
</feature>
<feature type="compositionally biased region" description="Basic and acidic residues" evidence="7">
    <location>
        <begin position="658"/>
        <end position="707"/>
    </location>
</feature>
<dbReference type="InterPro" id="IPR039008">
    <property type="entry name" value="IF_rod_dom"/>
</dbReference>
<dbReference type="GO" id="GO:0019215">
    <property type="term" value="F:intermediate filament binding"/>
    <property type="evidence" value="ECO:0007669"/>
    <property type="project" value="InterPro"/>
</dbReference>
<proteinExistence type="inferred from homology"/>
<feature type="domain" description="IF rod" evidence="8">
    <location>
        <begin position="8"/>
        <end position="312"/>
    </location>
</feature>
<keyword evidence="1 5" id="KW-0403">Intermediate filament</keyword>
<feature type="compositionally biased region" description="Basic and acidic residues" evidence="7">
    <location>
        <begin position="818"/>
        <end position="828"/>
    </location>
</feature>
<organism evidence="9 10">
    <name type="scientific">Lynx pardinus</name>
    <name type="common">Iberian lynx</name>
    <name type="synonym">Felis pardina</name>
    <dbReference type="NCBI Taxonomy" id="191816"/>
    <lineage>
        <taxon>Eukaryota</taxon>
        <taxon>Metazoa</taxon>
        <taxon>Chordata</taxon>
        <taxon>Craniata</taxon>
        <taxon>Vertebrata</taxon>
        <taxon>Euteleostomi</taxon>
        <taxon>Mammalia</taxon>
        <taxon>Eutheria</taxon>
        <taxon>Laurasiatheria</taxon>
        <taxon>Carnivora</taxon>
        <taxon>Feliformia</taxon>
        <taxon>Felidae</taxon>
        <taxon>Felinae</taxon>
        <taxon>Lynx</taxon>
    </lineage>
</organism>
<comment type="similarity">
    <text evidence="5">Belongs to the intermediate filament family.</text>
</comment>
<evidence type="ECO:0000256" key="5">
    <source>
        <dbReference type="RuleBase" id="RU000685"/>
    </source>
</evidence>
<reference evidence="9 10" key="1">
    <citation type="submission" date="2019-01" db="EMBL/GenBank/DDBJ databases">
        <authorList>
            <person name="Alioto T."/>
            <person name="Alioto T."/>
        </authorList>
    </citation>
    <scope>NUCLEOTIDE SEQUENCE [LARGE SCALE GENOMIC DNA]</scope>
</reference>
<dbReference type="Proteomes" id="UP000386466">
    <property type="component" value="Unassembled WGS sequence"/>
</dbReference>
<dbReference type="EMBL" id="CAAGRJ010029231">
    <property type="protein sequence ID" value="VFV40660.1"/>
    <property type="molecule type" value="Genomic_DNA"/>
</dbReference>
<dbReference type="GO" id="GO:0030844">
    <property type="term" value="P:positive regulation of intermediate filament depolymerization"/>
    <property type="evidence" value="ECO:0007669"/>
    <property type="project" value="TreeGrafter"/>
</dbReference>
<dbReference type="InterPro" id="IPR031211">
    <property type="entry name" value="Nestin"/>
</dbReference>
<dbReference type="GO" id="GO:0005882">
    <property type="term" value="C:intermediate filament"/>
    <property type="evidence" value="ECO:0007669"/>
    <property type="project" value="UniProtKB-KW"/>
</dbReference>
<dbReference type="PANTHER" id="PTHR47051:SF1">
    <property type="entry name" value="NESTIN"/>
    <property type="match status" value="1"/>
</dbReference>
<dbReference type="GO" id="GO:0031730">
    <property type="term" value="F:CCR5 chemokine receptor binding"/>
    <property type="evidence" value="ECO:0007669"/>
    <property type="project" value="TreeGrafter"/>
</dbReference>
<feature type="compositionally biased region" description="Basic and acidic residues" evidence="7">
    <location>
        <begin position="715"/>
        <end position="747"/>
    </location>
</feature>
<feature type="compositionally biased region" description="Basic and acidic residues" evidence="7">
    <location>
        <begin position="1038"/>
        <end position="1048"/>
    </location>
</feature>
<feature type="compositionally biased region" description="Basic and acidic residues" evidence="7">
    <location>
        <begin position="940"/>
        <end position="960"/>
    </location>
</feature>
<feature type="region of interest" description="Disordered" evidence="7">
    <location>
        <begin position="146"/>
        <end position="173"/>
    </location>
</feature>
<gene>
    <name evidence="9" type="ORF">LYPA_23C011308</name>
</gene>
<feature type="compositionally biased region" description="Basic and acidic residues" evidence="7">
    <location>
        <begin position="541"/>
        <end position="550"/>
    </location>
</feature>
<feature type="coiled-coil region" evidence="6">
    <location>
        <begin position="224"/>
        <end position="283"/>
    </location>
</feature>
<feature type="compositionally biased region" description="Basic and acidic residues" evidence="7">
    <location>
        <begin position="1517"/>
        <end position="1527"/>
    </location>
</feature>
<feature type="compositionally biased region" description="Acidic residues" evidence="7">
    <location>
        <begin position="1392"/>
        <end position="1403"/>
    </location>
</feature>
<feature type="compositionally biased region" description="Acidic residues" evidence="7">
    <location>
        <begin position="1315"/>
        <end position="1324"/>
    </location>
</feature>
<feature type="compositionally biased region" description="Acidic residues" evidence="7">
    <location>
        <begin position="1459"/>
        <end position="1483"/>
    </location>
</feature>
<protein>
    <recommendedName>
        <fullName evidence="4">Nestin</fullName>
    </recommendedName>
</protein>
<feature type="compositionally biased region" description="Basic and acidic residues" evidence="7">
    <location>
        <begin position="843"/>
        <end position="854"/>
    </location>
</feature>
<feature type="region of interest" description="Disordered" evidence="7">
    <location>
        <begin position="903"/>
        <end position="1674"/>
    </location>
</feature>
<evidence type="ECO:0000256" key="1">
    <source>
        <dbReference type="ARBA" id="ARBA00022754"/>
    </source>
</evidence>
<dbReference type="SMART" id="SM01391">
    <property type="entry name" value="Filament"/>
    <property type="match status" value="1"/>
</dbReference>
<feature type="compositionally biased region" description="Basic and acidic residues" evidence="7">
    <location>
        <begin position="779"/>
        <end position="811"/>
    </location>
</feature>
<feature type="compositionally biased region" description="Basic and acidic residues" evidence="7">
    <location>
        <begin position="103"/>
        <end position="123"/>
    </location>
</feature>
<keyword evidence="2 6" id="KW-0175">Coiled coil</keyword>
<feature type="compositionally biased region" description="Pro residues" evidence="7">
    <location>
        <begin position="1268"/>
        <end position="1280"/>
    </location>
</feature>
<evidence type="ECO:0000256" key="3">
    <source>
        <dbReference type="ARBA" id="ARBA00058665"/>
    </source>
</evidence>
<dbReference type="InterPro" id="IPR018039">
    <property type="entry name" value="IF_conserved"/>
</dbReference>
<feature type="region of interest" description="Disordered" evidence="7">
    <location>
        <begin position="103"/>
        <end position="125"/>
    </location>
</feature>
<evidence type="ECO:0000259" key="8">
    <source>
        <dbReference type="PROSITE" id="PS51842"/>
    </source>
</evidence>
<keyword evidence="10" id="KW-1185">Reference proteome</keyword>
<feature type="compositionally biased region" description="Gly residues" evidence="7">
    <location>
        <begin position="1613"/>
        <end position="1628"/>
    </location>
</feature>
<accession>A0A485P4P3</accession>
<name>A0A485P4P3_LYNPA</name>
<dbReference type="Gene3D" id="1.20.5.1160">
    <property type="entry name" value="Vasodilator-stimulated phosphoprotein"/>
    <property type="match status" value="1"/>
</dbReference>
<feature type="compositionally biased region" description="Acidic residues" evidence="7">
    <location>
        <begin position="1534"/>
        <end position="1554"/>
    </location>
</feature>
<evidence type="ECO:0000313" key="9">
    <source>
        <dbReference type="EMBL" id="VFV40660.1"/>
    </source>
</evidence>
<evidence type="ECO:0000256" key="7">
    <source>
        <dbReference type="SAM" id="MobiDB-lite"/>
    </source>
</evidence>
<dbReference type="PANTHER" id="PTHR47051">
    <property type="entry name" value="NESTIN"/>
    <property type="match status" value="1"/>
</dbReference>
<dbReference type="PROSITE" id="PS00226">
    <property type="entry name" value="IF_ROD_1"/>
    <property type="match status" value="1"/>
</dbReference>
<feature type="compositionally biased region" description="Basic and acidic residues" evidence="7">
    <location>
        <begin position="754"/>
        <end position="771"/>
    </location>
</feature>
<dbReference type="PROSITE" id="PS51842">
    <property type="entry name" value="IF_ROD_2"/>
    <property type="match status" value="1"/>
</dbReference>
<feature type="compositionally biased region" description="Basic and acidic residues" evidence="7">
    <location>
        <begin position="1177"/>
        <end position="1192"/>
    </location>
</feature>
<feature type="region of interest" description="Disordered" evidence="7">
    <location>
        <begin position="437"/>
        <end position="505"/>
    </location>
</feature>
<dbReference type="Gene3D" id="1.20.5.170">
    <property type="match status" value="1"/>
</dbReference>
<evidence type="ECO:0000256" key="6">
    <source>
        <dbReference type="SAM" id="Coils"/>
    </source>
</evidence>
<feature type="compositionally biased region" description="Low complexity" evidence="7">
    <location>
        <begin position="1432"/>
        <end position="1442"/>
    </location>
</feature>